<name>A0A6J6WXC4_9ZZZZ</name>
<gene>
    <name evidence="2" type="ORF">UFOPK2978_00471</name>
</gene>
<accession>A0A6J6WXC4</accession>
<dbReference type="EMBL" id="CAFAAF010000052">
    <property type="protein sequence ID" value="CAB4789780.1"/>
    <property type="molecule type" value="Genomic_DNA"/>
</dbReference>
<evidence type="ECO:0000313" key="2">
    <source>
        <dbReference type="EMBL" id="CAB4789780.1"/>
    </source>
</evidence>
<sequence length="67" mass="7635">MVEGLSLDESAPTTYLDELDSFEDHNRFTPPAIPKRGIKDQVRDAFRAMTRWKNNPHNDHPEDGAAL</sequence>
<proteinExistence type="predicted"/>
<feature type="region of interest" description="Disordered" evidence="1">
    <location>
        <begin position="1"/>
        <end position="40"/>
    </location>
</feature>
<organism evidence="2">
    <name type="scientific">freshwater metagenome</name>
    <dbReference type="NCBI Taxonomy" id="449393"/>
    <lineage>
        <taxon>unclassified sequences</taxon>
        <taxon>metagenomes</taxon>
        <taxon>ecological metagenomes</taxon>
    </lineage>
</organism>
<reference evidence="2" key="1">
    <citation type="submission" date="2020-05" db="EMBL/GenBank/DDBJ databases">
        <authorList>
            <person name="Chiriac C."/>
            <person name="Salcher M."/>
            <person name="Ghai R."/>
            <person name="Kavagutti S V."/>
        </authorList>
    </citation>
    <scope>NUCLEOTIDE SEQUENCE</scope>
</reference>
<dbReference type="AlphaFoldDB" id="A0A6J6WXC4"/>
<protein>
    <submittedName>
        <fullName evidence="2">Unannotated protein</fullName>
    </submittedName>
</protein>
<evidence type="ECO:0000256" key="1">
    <source>
        <dbReference type="SAM" id="MobiDB-lite"/>
    </source>
</evidence>